<dbReference type="Proteomes" id="UP001056336">
    <property type="component" value="Chromosome"/>
</dbReference>
<dbReference type="PROSITE" id="PS50932">
    <property type="entry name" value="HTH_LACI_2"/>
    <property type="match status" value="1"/>
</dbReference>
<keyword evidence="1" id="KW-0805">Transcription regulation</keyword>
<reference evidence="5" key="2">
    <citation type="submission" date="2022-05" db="EMBL/GenBank/DDBJ databases">
        <authorList>
            <person name="Kim J.-S."/>
            <person name="Lee K."/>
            <person name="Suh M."/>
            <person name="Eom M."/>
            <person name="Kim J.-S."/>
            <person name="Kim D.-S."/>
            <person name="Ko S.-H."/>
            <person name="Shin Y."/>
            <person name="Lee J.-S."/>
        </authorList>
    </citation>
    <scope>NUCLEOTIDE SEQUENCE</scope>
    <source>
        <strain evidence="5">N237</strain>
    </source>
</reference>
<dbReference type="SUPFAM" id="SSF47413">
    <property type="entry name" value="lambda repressor-like DNA-binding domains"/>
    <property type="match status" value="1"/>
</dbReference>
<dbReference type="Gene3D" id="1.10.260.40">
    <property type="entry name" value="lambda repressor-like DNA-binding domains"/>
    <property type="match status" value="1"/>
</dbReference>
<dbReference type="SUPFAM" id="SSF53822">
    <property type="entry name" value="Periplasmic binding protein-like I"/>
    <property type="match status" value="1"/>
</dbReference>
<dbReference type="RefSeq" id="WP_249771959.1">
    <property type="nucleotide sequence ID" value="NZ_CP097332.1"/>
</dbReference>
<dbReference type="EMBL" id="CP097332">
    <property type="protein sequence ID" value="UQX88450.1"/>
    <property type="molecule type" value="Genomic_DNA"/>
</dbReference>
<dbReference type="InterPro" id="IPR046335">
    <property type="entry name" value="LacI/GalR-like_sensor"/>
</dbReference>
<dbReference type="InterPro" id="IPR028082">
    <property type="entry name" value="Peripla_BP_I"/>
</dbReference>
<evidence type="ECO:0000313" key="6">
    <source>
        <dbReference type="Proteomes" id="UP001056336"/>
    </source>
</evidence>
<keyword evidence="6" id="KW-1185">Reference proteome</keyword>
<dbReference type="InterPro" id="IPR010982">
    <property type="entry name" value="Lambda_DNA-bd_dom_sf"/>
</dbReference>
<gene>
    <name evidence="5" type="ORF">M6D93_00245</name>
</gene>
<evidence type="ECO:0000256" key="3">
    <source>
        <dbReference type="ARBA" id="ARBA00023163"/>
    </source>
</evidence>
<dbReference type="GO" id="GO:0003677">
    <property type="term" value="F:DNA binding"/>
    <property type="evidence" value="ECO:0007669"/>
    <property type="project" value="UniProtKB-KW"/>
</dbReference>
<evidence type="ECO:0000256" key="1">
    <source>
        <dbReference type="ARBA" id="ARBA00023015"/>
    </source>
</evidence>
<dbReference type="PANTHER" id="PTHR30146">
    <property type="entry name" value="LACI-RELATED TRANSCRIPTIONAL REPRESSOR"/>
    <property type="match status" value="1"/>
</dbReference>
<dbReference type="Pfam" id="PF13377">
    <property type="entry name" value="Peripla_BP_3"/>
    <property type="match status" value="1"/>
</dbReference>
<dbReference type="CDD" id="cd01574">
    <property type="entry name" value="PBP1_LacI"/>
    <property type="match status" value="1"/>
</dbReference>
<keyword evidence="3" id="KW-0804">Transcription</keyword>
<dbReference type="PANTHER" id="PTHR30146:SF109">
    <property type="entry name" value="HTH-TYPE TRANSCRIPTIONAL REGULATOR GALS"/>
    <property type="match status" value="1"/>
</dbReference>
<dbReference type="InterPro" id="IPR000843">
    <property type="entry name" value="HTH_LacI"/>
</dbReference>
<name>A0ABY4QY74_9ACTN</name>
<dbReference type="SMART" id="SM00354">
    <property type="entry name" value="HTH_LACI"/>
    <property type="match status" value="1"/>
</dbReference>
<feature type="domain" description="HTH lacI-type" evidence="4">
    <location>
        <begin position="6"/>
        <end position="60"/>
    </location>
</feature>
<organism evidence="5 6">
    <name type="scientific">Jatrophihabitans telluris</name>
    <dbReference type="NCBI Taxonomy" id="2038343"/>
    <lineage>
        <taxon>Bacteria</taxon>
        <taxon>Bacillati</taxon>
        <taxon>Actinomycetota</taxon>
        <taxon>Actinomycetes</taxon>
        <taxon>Jatrophihabitantales</taxon>
        <taxon>Jatrophihabitantaceae</taxon>
        <taxon>Jatrophihabitans</taxon>
    </lineage>
</organism>
<reference evidence="5" key="1">
    <citation type="journal article" date="2018" name="Int. J. Syst. Evol. Microbiol.">
        <title>Jatrophihabitans telluris sp. nov., isolated from sediment soil of lava forest wetlands and the emended description of the genus Jatrophihabitans.</title>
        <authorList>
            <person name="Lee K.C."/>
            <person name="Suh M.K."/>
            <person name="Eom M.K."/>
            <person name="Kim K.K."/>
            <person name="Kim J.S."/>
            <person name="Kim D.S."/>
            <person name="Ko S.H."/>
            <person name="Shin Y.K."/>
            <person name="Lee J.S."/>
        </authorList>
    </citation>
    <scope>NUCLEOTIDE SEQUENCE</scope>
    <source>
        <strain evidence="5">N237</strain>
    </source>
</reference>
<dbReference type="PROSITE" id="PS00356">
    <property type="entry name" value="HTH_LACI_1"/>
    <property type="match status" value="1"/>
</dbReference>
<evidence type="ECO:0000259" key="4">
    <source>
        <dbReference type="PROSITE" id="PS50932"/>
    </source>
</evidence>
<dbReference type="Gene3D" id="3.40.50.2300">
    <property type="match status" value="2"/>
</dbReference>
<protein>
    <submittedName>
        <fullName evidence="5">LacI family DNA-binding transcriptional regulator</fullName>
    </submittedName>
</protein>
<evidence type="ECO:0000313" key="5">
    <source>
        <dbReference type="EMBL" id="UQX88450.1"/>
    </source>
</evidence>
<evidence type="ECO:0000256" key="2">
    <source>
        <dbReference type="ARBA" id="ARBA00023125"/>
    </source>
</evidence>
<proteinExistence type="predicted"/>
<sequence>MRQRPPAMTDVAALAGVSHQTVSRVLNAHPNVSEDTRARVRAAIAELGYRPNRAAKALVTGRSHLIGVVTQTTTLYGPASLLVAFENAAALAGMNVTLASVPTMTRQALVTAVNRQLDQGVAGIVVIAPVASAQPAIDGIPDDVPYVVVDGDPDLRTDLVTIDQVEGARLATRHLLDAGHATVWHVSGPPGWFDSAGRLEGWRSTLQAAGCEVPPAIPADWTAAAGFRAGRTLARMSEVTAVFAANDHLALGLLRAFHEDGRSVPVDISVVGFDDVAEAAYFTPPLTSVRPDFLQAANRTLGLLLERMATPDRPAERAVIAPELVVRASVGPPRSRR</sequence>
<accession>A0ABY4QY74</accession>
<keyword evidence="2 5" id="KW-0238">DNA-binding</keyword>
<dbReference type="Pfam" id="PF00356">
    <property type="entry name" value="LacI"/>
    <property type="match status" value="1"/>
</dbReference>
<dbReference type="CDD" id="cd01392">
    <property type="entry name" value="HTH_LacI"/>
    <property type="match status" value="1"/>
</dbReference>